<dbReference type="InterPro" id="IPR000504">
    <property type="entry name" value="RRM_dom"/>
</dbReference>
<accession>A0AAU9ID38</accession>
<dbReference type="InterPro" id="IPR012677">
    <property type="entry name" value="Nucleotide-bd_a/b_plait_sf"/>
</dbReference>
<name>A0AAU9ID38_9CILI</name>
<dbReference type="SMART" id="SM00361">
    <property type="entry name" value="RRM_1"/>
    <property type="match status" value="1"/>
</dbReference>
<evidence type="ECO:0000256" key="2">
    <source>
        <dbReference type="SAM" id="MobiDB-lite"/>
    </source>
</evidence>
<comment type="caution">
    <text evidence="4">The sequence shown here is derived from an EMBL/GenBank/DDBJ whole genome shotgun (WGS) entry which is preliminary data.</text>
</comment>
<protein>
    <recommendedName>
        <fullName evidence="3">RRM domain-containing protein</fullName>
    </recommendedName>
</protein>
<evidence type="ECO:0000259" key="3">
    <source>
        <dbReference type="PROSITE" id="PS50102"/>
    </source>
</evidence>
<proteinExistence type="predicted"/>
<reference evidence="4" key="1">
    <citation type="submission" date="2021-09" db="EMBL/GenBank/DDBJ databases">
        <authorList>
            <consortium name="AG Swart"/>
            <person name="Singh M."/>
            <person name="Singh A."/>
            <person name="Seah K."/>
            <person name="Emmerich C."/>
        </authorList>
    </citation>
    <scope>NUCLEOTIDE SEQUENCE</scope>
    <source>
        <strain evidence="4">ATCC30299</strain>
    </source>
</reference>
<dbReference type="InterPro" id="IPR035979">
    <property type="entry name" value="RBD_domain_sf"/>
</dbReference>
<feature type="region of interest" description="Disordered" evidence="2">
    <location>
        <begin position="66"/>
        <end position="193"/>
    </location>
</feature>
<dbReference type="InterPro" id="IPR050441">
    <property type="entry name" value="RBM"/>
</dbReference>
<gene>
    <name evidence="4" type="ORF">BSTOLATCC_MIC3642</name>
</gene>
<dbReference type="Proteomes" id="UP001162131">
    <property type="component" value="Unassembled WGS sequence"/>
</dbReference>
<evidence type="ECO:0000313" key="4">
    <source>
        <dbReference type="EMBL" id="CAG9311352.1"/>
    </source>
</evidence>
<dbReference type="Pfam" id="PF00076">
    <property type="entry name" value="RRM_1"/>
    <property type="match status" value="1"/>
</dbReference>
<keyword evidence="1" id="KW-0694">RNA-binding</keyword>
<dbReference type="CDD" id="cd00590">
    <property type="entry name" value="RRM_SF"/>
    <property type="match status" value="1"/>
</dbReference>
<dbReference type="Gene3D" id="3.30.70.330">
    <property type="match status" value="1"/>
</dbReference>
<dbReference type="PANTHER" id="PTHR48034">
    <property type="entry name" value="TRANSFORMER-2 SEX-DETERMINING PROTEIN-RELATED"/>
    <property type="match status" value="1"/>
</dbReference>
<dbReference type="SUPFAM" id="SSF54928">
    <property type="entry name" value="RNA-binding domain, RBD"/>
    <property type="match status" value="1"/>
</dbReference>
<dbReference type="SMART" id="SM00360">
    <property type="entry name" value="RRM"/>
    <property type="match status" value="1"/>
</dbReference>
<dbReference type="PROSITE" id="PS50102">
    <property type="entry name" value="RRM"/>
    <property type="match status" value="1"/>
</dbReference>
<feature type="compositionally biased region" description="Basic residues" evidence="2">
    <location>
        <begin position="172"/>
        <end position="184"/>
    </location>
</feature>
<feature type="compositionally biased region" description="Basic and acidic residues" evidence="2">
    <location>
        <begin position="107"/>
        <end position="171"/>
    </location>
</feature>
<keyword evidence="5" id="KW-1185">Reference proteome</keyword>
<evidence type="ECO:0000313" key="5">
    <source>
        <dbReference type="Proteomes" id="UP001162131"/>
    </source>
</evidence>
<dbReference type="EMBL" id="CAJZBQ010000004">
    <property type="protein sequence ID" value="CAG9311352.1"/>
    <property type="molecule type" value="Genomic_DNA"/>
</dbReference>
<dbReference type="InterPro" id="IPR003954">
    <property type="entry name" value="RRM_euk-type"/>
</dbReference>
<dbReference type="AlphaFoldDB" id="A0AAU9ID38"/>
<sequence length="193" mass="23323">MARSHSNSPDKEIEGASLYITNLSYSAKEEDLQKTFEDYGKIVDFKIIKDPISNKSRGFGFVTYENPEDADKAKNELNNSNVGGRELRVEKARRNKAYGPTPGKYMGNDKYRRSPRRDRDYRDRDRDFRNRSRDRDYRDRDRDRDYRDYRDRSRERDSYRSREYRDRDSRRDRRGSRSPRRKSRSPQSRSTFT</sequence>
<dbReference type="GO" id="GO:0003723">
    <property type="term" value="F:RNA binding"/>
    <property type="evidence" value="ECO:0007669"/>
    <property type="project" value="UniProtKB-UniRule"/>
</dbReference>
<organism evidence="4 5">
    <name type="scientific">Blepharisma stoltei</name>
    <dbReference type="NCBI Taxonomy" id="1481888"/>
    <lineage>
        <taxon>Eukaryota</taxon>
        <taxon>Sar</taxon>
        <taxon>Alveolata</taxon>
        <taxon>Ciliophora</taxon>
        <taxon>Postciliodesmatophora</taxon>
        <taxon>Heterotrichea</taxon>
        <taxon>Heterotrichida</taxon>
        <taxon>Blepharismidae</taxon>
        <taxon>Blepharisma</taxon>
    </lineage>
</organism>
<evidence type="ECO:0000256" key="1">
    <source>
        <dbReference type="PROSITE-ProRule" id="PRU00176"/>
    </source>
</evidence>
<feature type="domain" description="RRM" evidence="3">
    <location>
        <begin position="16"/>
        <end position="94"/>
    </location>
</feature>